<feature type="transmembrane region" description="Helical" evidence="2">
    <location>
        <begin position="12"/>
        <end position="34"/>
    </location>
</feature>
<feature type="compositionally biased region" description="Basic and acidic residues" evidence="1">
    <location>
        <begin position="457"/>
        <end position="469"/>
    </location>
</feature>
<dbReference type="EMBL" id="CABPRZ010000033">
    <property type="protein sequence ID" value="VVE57246.1"/>
    <property type="molecule type" value="Genomic_DNA"/>
</dbReference>
<proteinExistence type="predicted"/>
<dbReference type="InterPro" id="IPR011836">
    <property type="entry name" value="YhdP"/>
</dbReference>
<organism evidence="4 5">
    <name type="scientific">Pandoraea terrae</name>
    <dbReference type="NCBI Taxonomy" id="1537710"/>
    <lineage>
        <taxon>Bacteria</taxon>
        <taxon>Pseudomonadati</taxon>
        <taxon>Pseudomonadota</taxon>
        <taxon>Betaproteobacteria</taxon>
        <taxon>Burkholderiales</taxon>
        <taxon>Burkholderiaceae</taxon>
        <taxon>Pandoraea</taxon>
    </lineage>
</organism>
<dbReference type="NCBIfam" id="TIGR02099">
    <property type="entry name" value="YhdP family protein"/>
    <property type="match status" value="1"/>
</dbReference>
<feature type="compositionally biased region" description="Polar residues" evidence="1">
    <location>
        <begin position="1360"/>
        <end position="1370"/>
    </location>
</feature>
<dbReference type="Pfam" id="PF13116">
    <property type="entry name" value="YhdP"/>
    <property type="match status" value="1"/>
</dbReference>
<accession>A0A5E4Z7X9</accession>
<dbReference type="RefSeq" id="WP_191629210.1">
    <property type="nucleotide sequence ID" value="NZ_CABPRZ010000033.1"/>
</dbReference>
<dbReference type="PANTHER" id="PTHR38690">
    <property type="entry name" value="PROTEASE-RELATED"/>
    <property type="match status" value="1"/>
</dbReference>
<keyword evidence="2" id="KW-1133">Transmembrane helix</keyword>
<evidence type="ECO:0000256" key="2">
    <source>
        <dbReference type="SAM" id="Phobius"/>
    </source>
</evidence>
<keyword evidence="5" id="KW-1185">Reference proteome</keyword>
<gene>
    <name evidence="4" type="ORF">PTE30175_05081</name>
</gene>
<dbReference type="InterPro" id="IPR025263">
    <property type="entry name" value="YhdP_central"/>
</dbReference>
<keyword evidence="2" id="KW-0472">Membrane</keyword>
<keyword evidence="2" id="KW-0812">Transmembrane</keyword>
<evidence type="ECO:0000313" key="4">
    <source>
        <dbReference type="EMBL" id="VVE57246.1"/>
    </source>
</evidence>
<evidence type="ECO:0000256" key="1">
    <source>
        <dbReference type="SAM" id="MobiDB-lite"/>
    </source>
</evidence>
<dbReference type="PANTHER" id="PTHR38690:SF1">
    <property type="entry name" value="PROTEASE"/>
    <property type="match status" value="1"/>
</dbReference>
<feature type="domain" description="YhdP central" evidence="3">
    <location>
        <begin position="18"/>
        <end position="1364"/>
    </location>
</feature>
<reference evidence="4 5" key="1">
    <citation type="submission" date="2019-08" db="EMBL/GenBank/DDBJ databases">
        <authorList>
            <person name="Peeters C."/>
        </authorList>
    </citation>
    <scope>NUCLEOTIDE SEQUENCE [LARGE SCALE GENOMIC DNA]</scope>
    <source>
        <strain evidence="4 5">LMG 30175</strain>
    </source>
</reference>
<protein>
    <submittedName>
        <fullName evidence="4">TIGR02099 family protein</fullName>
    </submittedName>
</protein>
<evidence type="ECO:0000259" key="3">
    <source>
        <dbReference type="Pfam" id="PF13116"/>
    </source>
</evidence>
<name>A0A5E4Z7X9_9BURK</name>
<evidence type="ECO:0000313" key="5">
    <source>
        <dbReference type="Proteomes" id="UP000414233"/>
    </source>
</evidence>
<feature type="region of interest" description="Disordered" evidence="1">
    <location>
        <begin position="435"/>
        <end position="471"/>
    </location>
</feature>
<feature type="region of interest" description="Disordered" evidence="1">
    <location>
        <begin position="1360"/>
        <end position="1384"/>
    </location>
</feature>
<dbReference type="Proteomes" id="UP000414233">
    <property type="component" value="Unassembled WGS sequence"/>
</dbReference>
<sequence>MLRAARIGLEWAIGLVIGAYFLLGAAVLVTRYVVLPRVADYRPQIEAAATRAIGLPVTIGRIEAAWQGWHPYLTLEDVRLTQAGSTLPGLSLHRVDAILSWSSLTHLDFRLSSLTLVQPDLQVERLADGSLLVAGIPAKGPGNRDSAQAADWVMRQARVTVRDGVVRWRDATRNVPEITLTGVNATLRNRGLDHRFGMQATPSAGMVAPLDVRARFTHPLFASPGDVKRWHGQAYAEVGTLDLAALAKYVTLPDAQTRGKSAARVWIDFDQNVLTAVTARVAATGVWAQLAAGLPPLSFDSGEARIDVQRVDDGFSANIRDLTLRVASRAPLEIPALQGTYAPENAQHGLRVALTGKQLDLGALLAIAPALPLPKTAHELLASYHPRGTLRDFDFSLQQPRPIGSGTNWRDLPGLKRLPPERSRYRFVADFDNAGVDSLPNPNPPSHPGGPHAGRPGFDHLSGRIDADQGRGTVTLDSRGALLDFPGRFDNPRIALDTMAGRATWRVTHSLTNPDEPAKIDVRVDSLRLSNAEVTGAVAGTWASGGKGNGLVDLHGTIARANANAVPRYLPTDIGASVREYLSNALLGGTVQNAPFVVQGDLEDFPYGHGGGKFKVDIPLLDARFDPAPQRPGHRQSWPPFEAIHGTLHFDADKLRIGIDSASAFGVTLSQVQGEIAGIGREDAELTIRGDTRGPMQDFLRYVNTSPVGGWIGDFTTDTRASGQAQLALQLVLPLEHSDRAKVNGHLRFLRNDVMLLTGLPVFGGVDGELAFTERGVQLENLRGRFLGSDIRAAGGSREDGSVAITVNGMASAEGLRNNGENASLAQIAKRMSGAAAYTATVNVQRGLTEIGVQSNLAGLAVNLPAPLGKPAETTMPARFTLRPQASAGGRRVDVLDMTIGPLQANFVQQHAGNRVEVLRGGIGVNQPAPTPREGVQAAAQFDTLDIDAWRAVLAEIEGVPAAALAPVPLPSPASSATAALPARSSQAAAARDELGALGAYVPTRVALHARQIRLMSRSWPELVIGAQRVDNEWQANLASQLVSGFVQWKSPNPRNPSGLLTARLAKLVIPREEHGDVLTQVLEAPSDEFPAIDLVVGDFVLHDKSLGKLELDASNGTEDGVPVWQLTKLDLTNSAAVLAITGNWRTSRRRAAIAGDGEIPRRTVLDFKLDVKDAGALLNRLGLPKTVRNGEGTIAGRFGWRGGPDAIDYPTLGGRMTVDLKRGQILKADPGLAKLLGILSLQSLAKILTFDFNGLVGEGLPFDEISGHATMQSGVATTDDLTIYAGAATIKVDGRTDLAKETQDLKVLVLPKINAGSASIAYAFINPVLGIGSFFAQLALGEQLSKTLSSEYTVTGSWDNPLVRQSGTNRGKMDASPIQSPGS</sequence>